<evidence type="ECO:0000256" key="1">
    <source>
        <dbReference type="SAM" id="MobiDB-lite"/>
    </source>
</evidence>
<accession>A0AAE0PYE8</accession>
<name>A0AAE0PYE8_9TELE</name>
<feature type="region of interest" description="Disordered" evidence="1">
    <location>
        <begin position="116"/>
        <end position="145"/>
    </location>
</feature>
<evidence type="ECO:0000313" key="3">
    <source>
        <dbReference type="Proteomes" id="UP001274896"/>
    </source>
</evidence>
<reference evidence="2" key="1">
    <citation type="submission" date="2023-06" db="EMBL/GenBank/DDBJ databases">
        <title>Male Hemibagrus guttatus genome.</title>
        <authorList>
            <person name="Bian C."/>
        </authorList>
    </citation>
    <scope>NUCLEOTIDE SEQUENCE</scope>
    <source>
        <strain evidence="2">Male_cb2023</strain>
        <tissue evidence="2">Muscle</tissue>
    </source>
</reference>
<protein>
    <submittedName>
        <fullName evidence="2">Uncharacterized protein</fullName>
    </submittedName>
</protein>
<dbReference type="EMBL" id="JAUCMX010000025">
    <property type="protein sequence ID" value="KAK3510493.1"/>
    <property type="molecule type" value="Genomic_DNA"/>
</dbReference>
<dbReference type="AlphaFoldDB" id="A0AAE0PYE8"/>
<dbReference type="Proteomes" id="UP001274896">
    <property type="component" value="Unassembled WGS sequence"/>
</dbReference>
<sequence>MVSYHPGSKNGKADTLSRQFEAPDESGQPDLILPATAMLVLVQWEIRRAHQLPATQAFRATAVPSTGNAVDARDTQLGTPRDPQIDAAHQPPVLVAFSGVRHGEVHSAVLHVRSGADQLPTPRGSVGAAPGSPTPLVAPIHGLPY</sequence>
<keyword evidence="3" id="KW-1185">Reference proteome</keyword>
<gene>
    <name evidence="2" type="ORF">QTP70_009152</name>
</gene>
<organism evidence="2 3">
    <name type="scientific">Hemibagrus guttatus</name>
    <dbReference type="NCBI Taxonomy" id="175788"/>
    <lineage>
        <taxon>Eukaryota</taxon>
        <taxon>Metazoa</taxon>
        <taxon>Chordata</taxon>
        <taxon>Craniata</taxon>
        <taxon>Vertebrata</taxon>
        <taxon>Euteleostomi</taxon>
        <taxon>Actinopterygii</taxon>
        <taxon>Neopterygii</taxon>
        <taxon>Teleostei</taxon>
        <taxon>Ostariophysi</taxon>
        <taxon>Siluriformes</taxon>
        <taxon>Bagridae</taxon>
        <taxon>Hemibagrus</taxon>
    </lineage>
</organism>
<evidence type="ECO:0000313" key="2">
    <source>
        <dbReference type="EMBL" id="KAK3510493.1"/>
    </source>
</evidence>
<proteinExistence type="predicted"/>
<comment type="caution">
    <text evidence="2">The sequence shown here is derived from an EMBL/GenBank/DDBJ whole genome shotgun (WGS) entry which is preliminary data.</text>
</comment>